<gene>
    <name evidence="2" type="ORF">MPEAHAMD_7198</name>
</gene>
<dbReference type="AlphaFoldDB" id="A0AA37M8Z7"/>
<reference evidence="2" key="1">
    <citation type="journal article" date="2016" name="Front. Microbiol.">
        <title>Genome Sequence of the Piezophilic, Mesophilic Sulfate-Reducing Bacterium Desulfovibrio indicus J2T.</title>
        <authorList>
            <person name="Cao J."/>
            <person name="Maignien L."/>
            <person name="Shao Z."/>
            <person name="Alain K."/>
            <person name="Jebbar M."/>
        </authorList>
    </citation>
    <scope>NUCLEOTIDE SEQUENCE</scope>
    <source>
        <strain evidence="2">JCM 32048</strain>
    </source>
</reference>
<sequence length="76" mass="8771">MARHHTYAEPPESHDRSTGGSLDYDKGYLAGLREVKTLVRKLYENQDFNDQAAFQHLSLEIEALIRIKMRKSPRLG</sequence>
<dbReference type="Proteomes" id="UP001055286">
    <property type="component" value="Unassembled WGS sequence"/>
</dbReference>
<reference evidence="2" key="2">
    <citation type="submission" date="2021-08" db="EMBL/GenBank/DDBJ databases">
        <authorList>
            <person name="Tani A."/>
            <person name="Ola A."/>
            <person name="Ogura Y."/>
            <person name="Katsura K."/>
            <person name="Hayashi T."/>
        </authorList>
    </citation>
    <scope>NUCLEOTIDE SEQUENCE</scope>
    <source>
        <strain evidence="2">JCM 32048</strain>
    </source>
</reference>
<comment type="caution">
    <text evidence="2">The sequence shown here is derived from an EMBL/GenBank/DDBJ whole genome shotgun (WGS) entry which is preliminary data.</text>
</comment>
<accession>A0AA37M8Z7</accession>
<evidence type="ECO:0000313" key="2">
    <source>
        <dbReference type="EMBL" id="GJD66999.1"/>
    </source>
</evidence>
<keyword evidence="3" id="KW-1185">Reference proteome</keyword>
<dbReference type="EMBL" id="BPQJ01000103">
    <property type="protein sequence ID" value="GJD66999.1"/>
    <property type="molecule type" value="Genomic_DNA"/>
</dbReference>
<protein>
    <submittedName>
        <fullName evidence="2">Uncharacterized protein</fullName>
    </submittedName>
</protein>
<organism evidence="2 3">
    <name type="scientific">Methylobacterium frigidaeris</name>
    <dbReference type="NCBI Taxonomy" id="2038277"/>
    <lineage>
        <taxon>Bacteria</taxon>
        <taxon>Pseudomonadati</taxon>
        <taxon>Pseudomonadota</taxon>
        <taxon>Alphaproteobacteria</taxon>
        <taxon>Hyphomicrobiales</taxon>
        <taxon>Methylobacteriaceae</taxon>
        <taxon>Methylobacterium</taxon>
    </lineage>
</organism>
<name>A0AA37M8Z7_9HYPH</name>
<evidence type="ECO:0000256" key="1">
    <source>
        <dbReference type="SAM" id="MobiDB-lite"/>
    </source>
</evidence>
<proteinExistence type="predicted"/>
<evidence type="ECO:0000313" key="3">
    <source>
        <dbReference type="Proteomes" id="UP001055286"/>
    </source>
</evidence>
<feature type="region of interest" description="Disordered" evidence="1">
    <location>
        <begin position="1"/>
        <end position="22"/>
    </location>
</feature>